<comment type="caution">
    <text evidence="2">The sequence shown here is derived from an EMBL/GenBank/DDBJ whole genome shotgun (WGS) entry which is preliminary data.</text>
</comment>
<accession>A0A8H6ITW7</accession>
<proteinExistence type="predicted"/>
<protein>
    <recommendedName>
        <fullName evidence="1">2EXR domain-containing protein</fullName>
    </recommendedName>
</protein>
<sequence length="330" mass="37597">MSFQKLPLEIRLAIWEAALVGQGRFVGAYPDVDPTALRPGLPVIAHINRESRNFFNRRYIRIRDRYMRYYIRSDGPGFQIEDHVYVNGEIDTLTMGETAHAPLGLNARERATLRTVWLVDDELCAATGFGDLDDILDQEEDKPVARFPELLFPNLDKIYLTTYRIEYSLKEWDDCFGFYVRYHVATGKVFMQQISDFDEAMWLNKRRPDAEDKFTEEGFHIEIEIDRSPSLEFVKTENAWYVLADNDGNDDVLSTASMEPDVAVHSPTDADYGVDYSCNAGAGSSTDSAAADTNGEVEPELDPLEYLEVASVHWRMVWHVAAQLIGSRLC</sequence>
<keyword evidence="3" id="KW-1185">Reference proteome</keyword>
<dbReference type="Proteomes" id="UP000652219">
    <property type="component" value="Unassembled WGS sequence"/>
</dbReference>
<dbReference type="AlphaFoldDB" id="A0A8H6ITW7"/>
<evidence type="ECO:0000313" key="2">
    <source>
        <dbReference type="EMBL" id="KAF6796454.1"/>
    </source>
</evidence>
<dbReference type="EMBL" id="WIGN01000369">
    <property type="protein sequence ID" value="KAF6796454.1"/>
    <property type="molecule type" value="Genomic_DNA"/>
</dbReference>
<dbReference type="InterPro" id="IPR045518">
    <property type="entry name" value="2EXR"/>
</dbReference>
<organism evidence="2 3">
    <name type="scientific">Colletotrichum sojae</name>
    <dbReference type="NCBI Taxonomy" id="2175907"/>
    <lineage>
        <taxon>Eukaryota</taxon>
        <taxon>Fungi</taxon>
        <taxon>Dikarya</taxon>
        <taxon>Ascomycota</taxon>
        <taxon>Pezizomycotina</taxon>
        <taxon>Sordariomycetes</taxon>
        <taxon>Hypocreomycetidae</taxon>
        <taxon>Glomerellales</taxon>
        <taxon>Glomerellaceae</taxon>
        <taxon>Colletotrichum</taxon>
        <taxon>Colletotrichum orchidearum species complex</taxon>
    </lineage>
</organism>
<gene>
    <name evidence="2" type="ORF">CSOJ01_13178</name>
</gene>
<evidence type="ECO:0000259" key="1">
    <source>
        <dbReference type="Pfam" id="PF20150"/>
    </source>
</evidence>
<name>A0A8H6ITW7_9PEZI</name>
<feature type="domain" description="2EXR" evidence="1">
    <location>
        <begin position="3"/>
        <end position="93"/>
    </location>
</feature>
<evidence type="ECO:0000313" key="3">
    <source>
        <dbReference type="Proteomes" id="UP000652219"/>
    </source>
</evidence>
<dbReference type="Pfam" id="PF20150">
    <property type="entry name" value="2EXR"/>
    <property type="match status" value="1"/>
</dbReference>
<reference evidence="2 3" key="1">
    <citation type="journal article" date="2020" name="Phytopathology">
        <title>Genome Sequence Resources of Colletotrichum truncatum, C. plurivorum, C. musicola, and C. sojae: Four Species Pathogenic to Soybean (Glycine max).</title>
        <authorList>
            <person name="Rogerio F."/>
            <person name="Boufleur T.R."/>
            <person name="Ciampi-Guillardi M."/>
            <person name="Sukno S.A."/>
            <person name="Thon M.R."/>
            <person name="Massola Junior N.S."/>
            <person name="Baroncelli R."/>
        </authorList>
    </citation>
    <scope>NUCLEOTIDE SEQUENCE [LARGE SCALE GENOMIC DNA]</scope>
    <source>
        <strain evidence="2 3">LFN0009</strain>
    </source>
</reference>